<gene>
    <name evidence="1" type="ORF">NCTC9128_00069</name>
</gene>
<dbReference type="Proteomes" id="UP000251088">
    <property type="component" value="Unassembled WGS sequence"/>
</dbReference>
<protein>
    <submittedName>
        <fullName evidence="1">Uncharacterized protein</fullName>
    </submittedName>
</protein>
<dbReference type="EMBL" id="UAWN01000001">
    <property type="protein sequence ID" value="SQC05471.1"/>
    <property type="molecule type" value="Genomic_DNA"/>
</dbReference>
<evidence type="ECO:0000313" key="1">
    <source>
        <dbReference type="EMBL" id="SQC05471.1"/>
    </source>
</evidence>
<name>A0A2X3BXD7_KLEPN</name>
<reference evidence="1 2" key="1">
    <citation type="submission" date="2018-06" db="EMBL/GenBank/DDBJ databases">
        <authorList>
            <consortium name="Pathogen Informatics"/>
            <person name="Doyle S."/>
        </authorList>
    </citation>
    <scope>NUCLEOTIDE SEQUENCE [LARGE SCALE GENOMIC DNA]</scope>
    <source>
        <strain evidence="1 2">NCTC9128</strain>
    </source>
</reference>
<accession>A0A2X3BXD7</accession>
<evidence type="ECO:0000313" key="2">
    <source>
        <dbReference type="Proteomes" id="UP000251088"/>
    </source>
</evidence>
<proteinExistence type="predicted"/>
<dbReference type="AlphaFoldDB" id="A0A2X3BXD7"/>
<sequence>MMWFNTLEGEIRYAKEKAQKVESGAQSFSYRYWLAPVPDSGASALSGLRCGGRDKYSAPEMRFGSPGKRSATGEGRV</sequence>
<organism evidence="1 2">
    <name type="scientific">Klebsiella pneumoniae</name>
    <dbReference type="NCBI Taxonomy" id="573"/>
    <lineage>
        <taxon>Bacteria</taxon>
        <taxon>Pseudomonadati</taxon>
        <taxon>Pseudomonadota</taxon>
        <taxon>Gammaproteobacteria</taxon>
        <taxon>Enterobacterales</taxon>
        <taxon>Enterobacteriaceae</taxon>
        <taxon>Klebsiella/Raoultella group</taxon>
        <taxon>Klebsiella</taxon>
        <taxon>Klebsiella pneumoniae complex</taxon>
    </lineage>
</organism>